<keyword evidence="1" id="KW-0812">Transmembrane</keyword>
<keyword evidence="1" id="KW-1133">Transmembrane helix</keyword>
<proteinExistence type="predicted"/>
<keyword evidence="3" id="KW-1185">Reference proteome</keyword>
<feature type="transmembrane region" description="Helical" evidence="1">
    <location>
        <begin position="137"/>
        <end position="157"/>
    </location>
</feature>
<evidence type="ECO:0000313" key="2">
    <source>
        <dbReference type="EMBL" id="MFC6197874.1"/>
    </source>
</evidence>
<reference evidence="3" key="1">
    <citation type="journal article" date="2019" name="Int. J. Syst. Evol. Microbiol.">
        <title>The Global Catalogue of Microorganisms (GCM) 10K type strain sequencing project: providing services to taxonomists for standard genome sequencing and annotation.</title>
        <authorList>
            <consortium name="The Broad Institute Genomics Platform"/>
            <consortium name="The Broad Institute Genome Sequencing Center for Infectious Disease"/>
            <person name="Wu L."/>
            <person name="Ma J."/>
        </authorList>
    </citation>
    <scope>NUCLEOTIDE SEQUENCE [LARGE SCALE GENOMIC DNA]</scope>
    <source>
        <strain evidence="3">CGMCC-1.15741</strain>
    </source>
</reference>
<keyword evidence="1" id="KW-0472">Membrane</keyword>
<feature type="transmembrane region" description="Helical" evidence="1">
    <location>
        <begin position="57"/>
        <end position="78"/>
    </location>
</feature>
<feature type="transmembrane region" description="Helical" evidence="1">
    <location>
        <begin position="30"/>
        <end position="51"/>
    </location>
</feature>
<dbReference type="Proteomes" id="UP001596303">
    <property type="component" value="Unassembled WGS sequence"/>
</dbReference>
<evidence type="ECO:0000313" key="3">
    <source>
        <dbReference type="Proteomes" id="UP001596303"/>
    </source>
</evidence>
<evidence type="ECO:0000256" key="1">
    <source>
        <dbReference type="SAM" id="Phobius"/>
    </source>
</evidence>
<dbReference type="EMBL" id="JBHSSW010000008">
    <property type="protein sequence ID" value="MFC6197874.1"/>
    <property type="molecule type" value="Genomic_DNA"/>
</dbReference>
<feature type="transmembrane region" description="Helical" evidence="1">
    <location>
        <begin position="164"/>
        <end position="181"/>
    </location>
</feature>
<name>A0ABW1S8W0_9PROT</name>
<accession>A0ABW1S8W0</accession>
<sequence length="183" mass="19388">MIAATTAITTSLVGLVSLRRAWQRDVGMKALWMVGGWFLLALSLLCFSLWLGGEVGVPVALAFVSTAALCLVATNVKWRETRGAKRRTGVIDPSDRKSRVWRGLVRTLLAGPLSGLAAIGVGVALAVRLPLQEVDRVAIGGLAVPVIWAAGMAWTLADDKIIRASLVLIVVSAVCYAIAFLPV</sequence>
<organism evidence="2 3">
    <name type="scientific">Ponticaulis profundi</name>
    <dbReference type="NCBI Taxonomy" id="2665222"/>
    <lineage>
        <taxon>Bacteria</taxon>
        <taxon>Pseudomonadati</taxon>
        <taxon>Pseudomonadota</taxon>
        <taxon>Alphaproteobacteria</taxon>
        <taxon>Hyphomonadales</taxon>
        <taxon>Hyphomonadaceae</taxon>
        <taxon>Ponticaulis</taxon>
    </lineage>
</organism>
<protein>
    <submittedName>
        <fullName evidence="2">Uncharacterized protein</fullName>
    </submittedName>
</protein>
<comment type="caution">
    <text evidence="2">The sequence shown here is derived from an EMBL/GenBank/DDBJ whole genome shotgun (WGS) entry which is preliminary data.</text>
</comment>
<feature type="transmembrane region" description="Helical" evidence="1">
    <location>
        <begin position="104"/>
        <end position="125"/>
    </location>
</feature>
<dbReference type="RefSeq" id="WP_377377410.1">
    <property type="nucleotide sequence ID" value="NZ_JBHSSW010000008.1"/>
</dbReference>
<gene>
    <name evidence="2" type="ORF">ACFQDM_07285</name>
</gene>